<proteinExistence type="predicted"/>
<dbReference type="OrthoDB" id="6621980at2759"/>
<name>A0A9D4ZIF2_ADICA</name>
<evidence type="ECO:0000313" key="1">
    <source>
        <dbReference type="EMBL" id="KAI5075082.1"/>
    </source>
</evidence>
<accession>A0A9D4ZIF2</accession>
<dbReference type="InterPro" id="IPR012337">
    <property type="entry name" value="RNaseH-like_sf"/>
</dbReference>
<dbReference type="SUPFAM" id="SSF53098">
    <property type="entry name" value="Ribonuclease H-like"/>
    <property type="match status" value="1"/>
</dbReference>
<dbReference type="AlphaFoldDB" id="A0A9D4ZIF2"/>
<dbReference type="EMBL" id="JABFUD020000009">
    <property type="protein sequence ID" value="KAI5075082.1"/>
    <property type="molecule type" value="Genomic_DNA"/>
</dbReference>
<comment type="caution">
    <text evidence="1">The sequence shown here is derived from an EMBL/GenBank/DDBJ whole genome shotgun (WGS) entry which is preliminary data.</text>
</comment>
<keyword evidence="2" id="KW-1185">Reference proteome</keyword>
<reference evidence="1" key="1">
    <citation type="submission" date="2021-01" db="EMBL/GenBank/DDBJ databases">
        <title>Adiantum capillus-veneris genome.</title>
        <authorList>
            <person name="Fang Y."/>
            <person name="Liao Q."/>
        </authorList>
    </citation>
    <scope>NUCLEOTIDE SEQUENCE</scope>
    <source>
        <strain evidence="1">H3</strain>
        <tissue evidence="1">Leaf</tissue>
    </source>
</reference>
<dbReference type="Proteomes" id="UP000886520">
    <property type="component" value="Chromosome 9"/>
</dbReference>
<dbReference type="PANTHER" id="PTHR46880:SF5">
    <property type="entry name" value="DUF4371 DOMAIN-CONTAINING PROTEIN"/>
    <property type="match status" value="1"/>
</dbReference>
<gene>
    <name evidence="1" type="ORF">GOP47_0009158</name>
</gene>
<protein>
    <recommendedName>
        <fullName evidence="3">DUF4371 domain-containing protein</fullName>
    </recommendedName>
</protein>
<sequence>MDAFLLEGKEGIQNSMKRAENFKDEALFTPFRVAYHMAKKNYAFYGFTDMISLLQDCRVPYSTSLYNDDKACVEMVYCMGKCLMSSTLKKVSRSPFFGVLIDESNDISKHGHLIIYLSYLIDDCIPTYSFYGIVHVSDGTAKSIFNVVLDELKKNDFDLPKLIAFGSNGCSTMTGSENALAVSSVAKNSDIAITLEKLVNSIATHFNHSNKRLAELRITQEDLACPILRLEHTFDVRWLSRASAIGKVCSSLDTILMHTKEKAPSLFDDLSKFENIYCLFFLADILKGMSVVSKLFQKEFVDVTTVSAIIQKEINLIQQYYIDPPDVDENELILDTSGYSFLREYGPEKGFLFYLRGAIRGKKFFDIEIERDIFGMDLMCALEFQVSFPKKVITSLQERFVDNSILSKLGVLVPSQHPLLEKALRDYGKSEAKEIASFYGKMKSLEIINSAALTDEDDFISEFHSFKQQAAIRWVRFSLPDVATAIACNATWRDSYPNILIVCQIALVQ</sequence>
<evidence type="ECO:0000313" key="2">
    <source>
        <dbReference type="Proteomes" id="UP000886520"/>
    </source>
</evidence>
<evidence type="ECO:0008006" key="3">
    <source>
        <dbReference type="Google" id="ProtNLM"/>
    </source>
</evidence>
<organism evidence="1 2">
    <name type="scientific">Adiantum capillus-veneris</name>
    <name type="common">Maidenhair fern</name>
    <dbReference type="NCBI Taxonomy" id="13818"/>
    <lineage>
        <taxon>Eukaryota</taxon>
        <taxon>Viridiplantae</taxon>
        <taxon>Streptophyta</taxon>
        <taxon>Embryophyta</taxon>
        <taxon>Tracheophyta</taxon>
        <taxon>Polypodiopsida</taxon>
        <taxon>Polypodiidae</taxon>
        <taxon>Polypodiales</taxon>
        <taxon>Pteridineae</taxon>
        <taxon>Pteridaceae</taxon>
        <taxon>Vittarioideae</taxon>
        <taxon>Adiantum</taxon>
    </lineage>
</organism>
<dbReference type="PANTHER" id="PTHR46880">
    <property type="entry name" value="RAS-ASSOCIATING DOMAIN-CONTAINING PROTEIN"/>
    <property type="match status" value="1"/>
</dbReference>